<reference evidence="2" key="2">
    <citation type="submission" date="2014-05" db="EMBL/GenBank/DDBJ databases">
        <title>Draft genome sequence of Virgibacillus massiliensis Vm-5.</title>
        <authorList>
            <person name="Khelaifia S."/>
            <person name="Croce O."/>
            <person name="Lagier J.C."/>
            <person name="Raoult D."/>
        </authorList>
    </citation>
    <scope>NUCLEOTIDE SEQUENCE [LARGE SCALE GENOMIC DNA]</scope>
    <source>
        <strain evidence="2">Vm-5</strain>
    </source>
</reference>
<dbReference type="EMBL" id="CCDP010000002">
    <property type="protein sequence ID" value="CDQ41378.1"/>
    <property type="molecule type" value="Genomic_DNA"/>
</dbReference>
<name>A0A024QFQ0_9BACI</name>
<keyword evidence="2" id="KW-1185">Reference proteome</keyword>
<accession>A0A024QFQ0</accession>
<reference evidence="1 2" key="1">
    <citation type="submission" date="2014-03" db="EMBL/GenBank/DDBJ databases">
        <authorList>
            <person name="Urmite Genomes U."/>
        </authorList>
    </citation>
    <scope>NUCLEOTIDE SEQUENCE [LARGE SCALE GENOMIC DNA]</scope>
    <source>
        <strain evidence="1 2">Vm-5</strain>
    </source>
</reference>
<dbReference type="AlphaFoldDB" id="A0A024QFQ0"/>
<gene>
    <name evidence="1" type="ORF">BN990_03748</name>
</gene>
<proteinExistence type="predicted"/>
<sequence length="172" mass="19978" precursor="true">MKLPSFLVIFLMSIILIGCSNEDSDESKSGEQSNSTLIKNHKFNLEDKGTFYRHSKVNNIGKYETGPVSITLESAEIVSGKYNEKYDYEDVNPEGEKMINFQARFELTQEIEDITFNQEYMHLLLDSEEMSEHPLELRSSAIDIPIIRNYNNTRQITFAIKETNIQKFKKQH</sequence>
<protein>
    <submittedName>
        <fullName evidence="1">Uncharacterized protein</fullName>
    </submittedName>
</protein>
<organism evidence="1 2">
    <name type="scientific">Virgibacillus massiliensis</name>
    <dbReference type="NCBI Taxonomy" id="1462526"/>
    <lineage>
        <taxon>Bacteria</taxon>
        <taxon>Bacillati</taxon>
        <taxon>Bacillota</taxon>
        <taxon>Bacilli</taxon>
        <taxon>Bacillales</taxon>
        <taxon>Bacillaceae</taxon>
        <taxon>Virgibacillus</taxon>
    </lineage>
</organism>
<evidence type="ECO:0000313" key="1">
    <source>
        <dbReference type="EMBL" id="CDQ41378.1"/>
    </source>
</evidence>
<evidence type="ECO:0000313" key="2">
    <source>
        <dbReference type="Proteomes" id="UP000028875"/>
    </source>
</evidence>
<dbReference type="PROSITE" id="PS51257">
    <property type="entry name" value="PROKAR_LIPOPROTEIN"/>
    <property type="match status" value="1"/>
</dbReference>
<comment type="caution">
    <text evidence="1">The sequence shown here is derived from an EMBL/GenBank/DDBJ whole genome shotgun (WGS) entry which is preliminary data.</text>
</comment>
<dbReference type="RefSeq" id="WP_038245908.1">
    <property type="nucleotide sequence ID" value="NZ_BNER01000013.1"/>
</dbReference>
<dbReference type="Proteomes" id="UP000028875">
    <property type="component" value="Unassembled WGS sequence"/>
</dbReference>